<sequence>MLSMNRTTNVMGDESDAIRRELNAHNEAQRARYRARCASMFVMQARQQARTYLTAVGVA</sequence>
<reference evidence="1 2" key="1">
    <citation type="submission" date="2021-02" db="EMBL/GenBank/DDBJ databases">
        <authorList>
            <person name="Vanwijnsberghe S."/>
        </authorList>
    </citation>
    <scope>NUCLEOTIDE SEQUENCE [LARGE SCALE GENOMIC DNA]</scope>
    <source>
        <strain evidence="1 2">LMG 31837</strain>
    </source>
</reference>
<keyword evidence="2" id="KW-1185">Reference proteome</keyword>
<accession>A0ABM8RI36</accession>
<protein>
    <submittedName>
        <fullName evidence="1">Uncharacterized protein</fullName>
    </submittedName>
</protein>
<organism evidence="1 2">
    <name type="scientific">Paraburkholderia haematera</name>
    <dbReference type="NCBI Taxonomy" id="2793077"/>
    <lineage>
        <taxon>Bacteria</taxon>
        <taxon>Pseudomonadati</taxon>
        <taxon>Pseudomonadota</taxon>
        <taxon>Betaproteobacteria</taxon>
        <taxon>Burkholderiales</taxon>
        <taxon>Burkholderiaceae</taxon>
        <taxon>Paraburkholderia</taxon>
    </lineage>
</organism>
<evidence type="ECO:0000313" key="1">
    <source>
        <dbReference type="EMBL" id="CAE6754384.1"/>
    </source>
</evidence>
<dbReference type="Proteomes" id="UP000672526">
    <property type="component" value="Unassembled WGS sequence"/>
</dbReference>
<name>A0ABM8RI36_9BURK</name>
<proteinExistence type="predicted"/>
<dbReference type="EMBL" id="CAJNBK010000007">
    <property type="protein sequence ID" value="CAE6754384.1"/>
    <property type="molecule type" value="Genomic_DNA"/>
</dbReference>
<gene>
    <name evidence="1" type="ORF">R69888_03113</name>
</gene>
<evidence type="ECO:0000313" key="2">
    <source>
        <dbReference type="Proteomes" id="UP000672526"/>
    </source>
</evidence>
<comment type="caution">
    <text evidence="1">The sequence shown here is derived from an EMBL/GenBank/DDBJ whole genome shotgun (WGS) entry which is preliminary data.</text>
</comment>